<dbReference type="InterPro" id="IPR014284">
    <property type="entry name" value="RNA_pol_sigma-70_dom"/>
</dbReference>
<evidence type="ECO:0000256" key="2">
    <source>
        <dbReference type="ARBA" id="ARBA00023015"/>
    </source>
</evidence>
<dbReference type="InterPro" id="IPR013325">
    <property type="entry name" value="RNA_pol_sigma_r2"/>
</dbReference>
<dbReference type="SUPFAM" id="SSF88659">
    <property type="entry name" value="Sigma3 and sigma4 domains of RNA polymerase sigma factors"/>
    <property type="match status" value="1"/>
</dbReference>
<dbReference type="Pfam" id="PF04542">
    <property type="entry name" value="Sigma70_r2"/>
    <property type="match status" value="1"/>
</dbReference>
<name>A0ABX4N5U9_9LEPT</name>
<dbReference type="SUPFAM" id="SSF88946">
    <property type="entry name" value="Sigma2 domain of RNA polymerase sigma factors"/>
    <property type="match status" value="1"/>
</dbReference>
<dbReference type="NCBIfam" id="TIGR02937">
    <property type="entry name" value="sigma70-ECF"/>
    <property type="match status" value="1"/>
</dbReference>
<feature type="domain" description="RNA polymerase sigma-70 region 2" evidence="6">
    <location>
        <begin position="28"/>
        <end position="99"/>
    </location>
</feature>
<dbReference type="RefSeq" id="WP_100756399.1">
    <property type="nucleotide sequence ID" value="NZ_NPDP01000042.1"/>
</dbReference>
<evidence type="ECO:0000256" key="3">
    <source>
        <dbReference type="ARBA" id="ARBA00023082"/>
    </source>
</evidence>
<proteinExistence type="inferred from homology"/>
<dbReference type="PANTHER" id="PTHR43133:SF8">
    <property type="entry name" value="RNA POLYMERASE SIGMA FACTOR HI_1459-RELATED"/>
    <property type="match status" value="1"/>
</dbReference>
<evidence type="ECO:0000259" key="6">
    <source>
        <dbReference type="Pfam" id="PF04542"/>
    </source>
</evidence>
<dbReference type="Pfam" id="PF08281">
    <property type="entry name" value="Sigma70_r4_2"/>
    <property type="match status" value="1"/>
</dbReference>
<organism evidence="8 9">
    <name type="scientific">Leptospira kmetyi</name>
    <dbReference type="NCBI Taxonomy" id="408139"/>
    <lineage>
        <taxon>Bacteria</taxon>
        <taxon>Pseudomonadati</taxon>
        <taxon>Spirochaetota</taxon>
        <taxon>Spirochaetia</taxon>
        <taxon>Leptospirales</taxon>
        <taxon>Leptospiraceae</taxon>
        <taxon>Leptospira</taxon>
    </lineage>
</organism>
<keyword evidence="3" id="KW-0731">Sigma factor</keyword>
<evidence type="ECO:0000259" key="7">
    <source>
        <dbReference type="Pfam" id="PF08281"/>
    </source>
</evidence>
<evidence type="ECO:0000313" key="8">
    <source>
        <dbReference type="EMBL" id="PJZ28306.1"/>
    </source>
</evidence>
<dbReference type="Gene3D" id="1.10.10.10">
    <property type="entry name" value="Winged helix-like DNA-binding domain superfamily/Winged helix DNA-binding domain"/>
    <property type="match status" value="1"/>
</dbReference>
<comment type="similarity">
    <text evidence="1">Belongs to the sigma-70 factor family. ECF subfamily.</text>
</comment>
<keyword evidence="5" id="KW-0804">Transcription</keyword>
<dbReference type="EMBL" id="NPDP01000042">
    <property type="protein sequence ID" value="PJZ28306.1"/>
    <property type="molecule type" value="Genomic_DNA"/>
</dbReference>
<dbReference type="InterPro" id="IPR007627">
    <property type="entry name" value="RNA_pol_sigma70_r2"/>
</dbReference>
<gene>
    <name evidence="8" type="ORF">CH378_18455</name>
</gene>
<accession>A0ABX4N5U9</accession>
<keyword evidence="4" id="KW-0238">DNA-binding</keyword>
<dbReference type="Gene3D" id="1.10.1740.10">
    <property type="match status" value="1"/>
</dbReference>
<sequence>MTERTNEEFRRIIDGCILSNESSWREFIQRYDRILTGTIVNLNGKNEAEDIFQKVLIKLVEDDFRLLRNFRGSTEAEFRSYIIQIAKNTFRNEYRINSRRRESSFVENEELDRALIRKSWEVWERSEANRLYHEMISNFEDLISNLDLTSREVIYFRFRGLKYREISEILGMNLNTILSIHNRAVKKIKALKEISDTLQ</sequence>
<protein>
    <submittedName>
        <fullName evidence="8">RNA polymerase subunit sigma</fullName>
    </submittedName>
</protein>
<keyword evidence="9" id="KW-1185">Reference proteome</keyword>
<keyword evidence="2" id="KW-0805">Transcription regulation</keyword>
<dbReference type="InterPro" id="IPR039425">
    <property type="entry name" value="RNA_pol_sigma-70-like"/>
</dbReference>
<evidence type="ECO:0000256" key="1">
    <source>
        <dbReference type="ARBA" id="ARBA00010641"/>
    </source>
</evidence>
<evidence type="ECO:0000313" key="9">
    <source>
        <dbReference type="Proteomes" id="UP000231919"/>
    </source>
</evidence>
<evidence type="ECO:0000256" key="4">
    <source>
        <dbReference type="ARBA" id="ARBA00023125"/>
    </source>
</evidence>
<reference evidence="8 9" key="1">
    <citation type="submission" date="2017-07" db="EMBL/GenBank/DDBJ databases">
        <title>Leptospira spp. isolated from tropical soils.</title>
        <authorList>
            <person name="Thibeaux R."/>
            <person name="Iraola G."/>
            <person name="Ferres I."/>
            <person name="Bierque E."/>
            <person name="Girault D."/>
            <person name="Soupe-Gilbert M.-E."/>
            <person name="Picardeau M."/>
            <person name="Goarant C."/>
        </authorList>
    </citation>
    <scope>NUCLEOTIDE SEQUENCE [LARGE SCALE GENOMIC DNA]</scope>
    <source>
        <strain evidence="8 9">JW2-C-B1</strain>
    </source>
</reference>
<evidence type="ECO:0000256" key="5">
    <source>
        <dbReference type="ARBA" id="ARBA00023163"/>
    </source>
</evidence>
<feature type="domain" description="RNA polymerase sigma factor 70 region 4 type 2" evidence="7">
    <location>
        <begin position="139"/>
        <end position="188"/>
    </location>
</feature>
<dbReference type="InterPro" id="IPR036388">
    <property type="entry name" value="WH-like_DNA-bd_sf"/>
</dbReference>
<dbReference type="PANTHER" id="PTHR43133">
    <property type="entry name" value="RNA POLYMERASE ECF-TYPE SIGMA FACTO"/>
    <property type="match status" value="1"/>
</dbReference>
<dbReference type="Proteomes" id="UP000231919">
    <property type="component" value="Unassembled WGS sequence"/>
</dbReference>
<comment type="caution">
    <text evidence="8">The sequence shown here is derived from an EMBL/GenBank/DDBJ whole genome shotgun (WGS) entry which is preliminary data.</text>
</comment>
<dbReference type="InterPro" id="IPR013249">
    <property type="entry name" value="RNA_pol_sigma70_r4_t2"/>
</dbReference>
<dbReference type="InterPro" id="IPR013324">
    <property type="entry name" value="RNA_pol_sigma_r3/r4-like"/>
</dbReference>